<accession>A0A9J6AZV6</accession>
<evidence type="ECO:0000313" key="3">
    <source>
        <dbReference type="Proteomes" id="UP000824120"/>
    </source>
</evidence>
<evidence type="ECO:0000256" key="1">
    <source>
        <dbReference type="SAM" id="MobiDB-lite"/>
    </source>
</evidence>
<keyword evidence="3" id="KW-1185">Reference proteome</keyword>
<protein>
    <submittedName>
        <fullName evidence="2">Uncharacterized protein</fullName>
    </submittedName>
</protein>
<feature type="compositionally biased region" description="Polar residues" evidence="1">
    <location>
        <begin position="66"/>
        <end position="76"/>
    </location>
</feature>
<comment type="caution">
    <text evidence="2">The sequence shown here is derived from an EMBL/GenBank/DDBJ whole genome shotgun (WGS) entry which is preliminary data.</text>
</comment>
<dbReference type="EMBL" id="JACXVP010000001">
    <property type="protein sequence ID" value="KAG5629969.1"/>
    <property type="molecule type" value="Genomic_DNA"/>
</dbReference>
<dbReference type="Proteomes" id="UP000824120">
    <property type="component" value="Chromosome 1"/>
</dbReference>
<name>A0A9J6AZV6_SOLCO</name>
<proteinExistence type="predicted"/>
<feature type="region of interest" description="Disordered" evidence="1">
    <location>
        <begin position="66"/>
        <end position="104"/>
    </location>
</feature>
<evidence type="ECO:0000313" key="2">
    <source>
        <dbReference type="EMBL" id="KAG5629969.1"/>
    </source>
</evidence>
<feature type="compositionally biased region" description="Low complexity" evidence="1">
    <location>
        <begin position="77"/>
        <end position="86"/>
    </location>
</feature>
<dbReference type="AlphaFoldDB" id="A0A9J6AZV6"/>
<reference evidence="2 3" key="1">
    <citation type="submission" date="2020-09" db="EMBL/GenBank/DDBJ databases">
        <title>De no assembly of potato wild relative species, Solanum commersonii.</title>
        <authorList>
            <person name="Cho K."/>
        </authorList>
    </citation>
    <scope>NUCLEOTIDE SEQUENCE [LARGE SCALE GENOMIC DNA]</scope>
    <source>
        <strain evidence="2">LZ3.2</strain>
        <tissue evidence="2">Leaf</tissue>
    </source>
</reference>
<gene>
    <name evidence="2" type="ORF">H5410_001686</name>
</gene>
<feature type="compositionally biased region" description="Polar residues" evidence="1">
    <location>
        <begin position="94"/>
        <end position="103"/>
    </location>
</feature>
<sequence>MSLGKSVQLNNNHKIILKVHMFLVSYLHRLCSRPWTRIHPSPLLQQVQLSQLNAQPQSTIITYQRRNKSTGPLTQNPVVQPSSSSLVPPPMATQVDSTSTATPTHHMITRSKTNSLKPKQLHTDLYSFYIKSYMINNNDIILPSSALSLDNSFRREDIVCWAVVKKHMWIGVVKNVKWQKGNFFITWTKK</sequence>
<organism evidence="2 3">
    <name type="scientific">Solanum commersonii</name>
    <name type="common">Commerson's wild potato</name>
    <name type="synonym">Commerson's nightshade</name>
    <dbReference type="NCBI Taxonomy" id="4109"/>
    <lineage>
        <taxon>Eukaryota</taxon>
        <taxon>Viridiplantae</taxon>
        <taxon>Streptophyta</taxon>
        <taxon>Embryophyta</taxon>
        <taxon>Tracheophyta</taxon>
        <taxon>Spermatophyta</taxon>
        <taxon>Magnoliopsida</taxon>
        <taxon>eudicotyledons</taxon>
        <taxon>Gunneridae</taxon>
        <taxon>Pentapetalae</taxon>
        <taxon>asterids</taxon>
        <taxon>lamiids</taxon>
        <taxon>Solanales</taxon>
        <taxon>Solanaceae</taxon>
        <taxon>Solanoideae</taxon>
        <taxon>Solaneae</taxon>
        <taxon>Solanum</taxon>
    </lineage>
</organism>